<dbReference type="Gene3D" id="3.40.50.2000">
    <property type="entry name" value="Glycogen Phosphorylase B"/>
    <property type="match status" value="1"/>
</dbReference>
<evidence type="ECO:0000313" key="3">
    <source>
        <dbReference type="Proteomes" id="UP001597541"/>
    </source>
</evidence>
<comment type="caution">
    <text evidence="2">The sequence shown here is derived from an EMBL/GenBank/DDBJ whole genome shotgun (WGS) entry which is preliminary data.</text>
</comment>
<dbReference type="Proteomes" id="UP001597541">
    <property type="component" value="Unassembled WGS sequence"/>
</dbReference>
<name>A0ABW5PJ44_9BACL</name>
<dbReference type="RefSeq" id="WP_377606175.1">
    <property type="nucleotide sequence ID" value="NZ_JBHUME010000014.1"/>
</dbReference>
<organism evidence="2 3">
    <name type="scientific">Paenibacillus gansuensis</name>
    <dbReference type="NCBI Taxonomy" id="306542"/>
    <lineage>
        <taxon>Bacteria</taxon>
        <taxon>Bacillati</taxon>
        <taxon>Bacillota</taxon>
        <taxon>Bacilli</taxon>
        <taxon>Bacillales</taxon>
        <taxon>Paenibacillaceae</taxon>
        <taxon>Paenibacillus</taxon>
    </lineage>
</organism>
<gene>
    <name evidence="2" type="ORF">ACFSUF_20810</name>
</gene>
<dbReference type="Pfam" id="PF13579">
    <property type="entry name" value="Glyco_trans_4_4"/>
    <property type="match status" value="1"/>
</dbReference>
<feature type="domain" description="Glycosyltransferase subfamily 4-like N-terminal" evidence="1">
    <location>
        <begin position="15"/>
        <end position="198"/>
    </location>
</feature>
<proteinExistence type="predicted"/>
<protein>
    <submittedName>
        <fullName evidence="2">Glycosyltransferase</fullName>
    </submittedName>
</protein>
<sequence length="405" mass="45258">MKKVLFISYHFPPIGASQRALKFVKYLPKFGWSPLVLAPSNSTYPKLDYTMLAEIPRESEIIRLPACEDFPGNPYITAEDFMHGWFPAVIKEGVRLIRTKQIDAIYSVSAPYVSLLAGVALKRLTGKPLVVDLRDEWTTNPFIQGPRYARDIRANHKFEVLSLQEADAVISVTEQITDTLYQISGTGSNRKFHTIHNGYDPMDFVNIAAKKKNKKFTICYMGSIYGLRRGVANQFFSELNSAISNNIINPDHIELKLIGYLDSITFPEEWPLHHIVHSTGYLNHKTALANAAASDLLLLFIDPREDTTVTSKIYELVRLGKPILALIPPVGSAATILAHTRTGIIVDSKCPSKSIKVIKSLYKAWRADAIKTKPNEMAIQKYSRVKLTGKLAVILDQITSRGGAT</sequence>
<dbReference type="InterPro" id="IPR028098">
    <property type="entry name" value="Glyco_trans_4-like_N"/>
</dbReference>
<dbReference type="EMBL" id="JBHUME010000014">
    <property type="protein sequence ID" value="MFD2614860.1"/>
    <property type="molecule type" value="Genomic_DNA"/>
</dbReference>
<accession>A0ABW5PJ44</accession>
<dbReference type="SUPFAM" id="SSF53756">
    <property type="entry name" value="UDP-Glycosyltransferase/glycogen phosphorylase"/>
    <property type="match status" value="1"/>
</dbReference>
<reference evidence="3" key="1">
    <citation type="journal article" date="2019" name="Int. J. Syst. Evol. Microbiol.">
        <title>The Global Catalogue of Microorganisms (GCM) 10K type strain sequencing project: providing services to taxonomists for standard genome sequencing and annotation.</title>
        <authorList>
            <consortium name="The Broad Institute Genomics Platform"/>
            <consortium name="The Broad Institute Genome Sequencing Center for Infectious Disease"/>
            <person name="Wu L."/>
            <person name="Ma J."/>
        </authorList>
    </citation>
    <scope>NUCLEOTIDE SEQUENCE [LARGE SCALE GENOMIC DNA]</scope>
    <source>
        <strain evidence="3">KCTC 3950</strain>
    </source>
</reference>
<evidence type="ECO:0000313" key="2">
    <source>
        <dbReference type="EMBL" id="MFD2614860.1"/>
    </source>
</evidence>
<evidence type="ECO:0000259" key="1">
    <source>
        <dbReference type="Pfam" id="PF13579"/>
    </source>
</evidence>
<keyword evidence="3" id="KW-1185">Reference proteome</keyword>